<dbReference type="PANTHER" id="PTHR42718:SF48">
    <property type="entry name" value="CONSERVED TWO-DOMAIN MEMBRANE PROTEIN-RELATED"/>
    <property type="match status" value="1"/>
</dbReference>
<dbReference type="InterPro" id="IPR004638">
    <property type="entry name" value="EmrB-like"/>
</dbReference>
<gene>
    <name evidence="11" type="ORF">SGFS_006520</name>
</gene>
<feature type="transmembrane region" description="Helical" evidence="9">
    <location>
        <begin position="175"/>
        <end position="195"/>
    </location>
</feature>
<keyword evidence="2" id="KW-0813">Transport</keyword>
<dbReference type="PROSITE" id="PS50850">
    <property type="entry name" value="MFS"/>
    <property type="match status" value="1"/>
</dbReference>
<reference evidence="11 12" key="2">
    <citation type="journal article" date="2023" name="ChemBioChem">
        <title>Acyltransferase Domain Exchange between Two Independent Type I Polyketide Synthases in the Same Producer Strain of Macrolide Antibiotics.</title>
        <authorList>
            <person name="Kudo F."/>
            <person name="Kishikawa K."/>
            <person name="Tsuboi K."/>
            <person name="Kido T."/>
            <person name="Usui T."/>
            <person name="Hashimoto J."/>
            <person name="Shin-Ya K."/>
            <person name="Miyanaga A."/>
            <person name="Eguchi T."/>
        </authorList>
    </citation>
    <scope>NUCLEOTIDE SEQUENCE [LARGE SCALE GENOMIC DNA]</scope>
    <source>
        <strain evidence="11 12">A-8890</strain>
    </source>
</reference>
<dbReference type="InterPro" id="IPR020846">
    <property type="entry name" value="MFS_dom"/>
</dbReference>
<evidence type="ECO:0000256" key="6">
    <source>
        <dbReference type="ARBA" id="ARBA00023136"/>
    </source>
</evidence>
<evidence type="ECO:0000259" key="10">
    <source>
        <dbReference type="PROSITE" id="PS50850"/>
    </source>
</evidence>
<feature type="transmembrane region" description="Helical" evidence="9">
    <location>
        <begin position="310"/>
        <end position="327"/>
    </location>
</feature>
<evidence type="ECO:0000256" key="4">
    <source>
        <dbReference type="ARBA" id="ARBA00022692"/>
    </source>
</evidence>
<dbReference type="Proteomes" id="UP001321542">
    <property type="component" value="Chromosome"/>
</dbReference>
<evidence type="ECO:0000256" key="1">
    <source>
        <dbReference type="ARBA" id="ARBA00004651"/>
    </source>
</evidence>
<dbReference type="Pfam" id="PF07690">
    <property type="entry name" value="MFS_1"/>
    <property type="match status" value="1"/>
</dbReference>
<feature type="transmembrane region" description="Helical" evidence="9">
    <location>
        <begin position="412"/>
        <end position="430"/>
    </location>
</feature>
<feature type="transmembrane region" description="Helical" evidence="9">
    <location>
        <begin position="58"/>
        <end position="80"/>
    </location>
</feature>
<comment type="subcellular location">
    <subcellularLocation>
        <location evidence="1">Cell membrane</location>
        <topology evidence="1">Multi-pass membrane protein</topology>
    </subcellularLocation>
</comment>
<evidence type="ECO:0000256" key="8">
    <source>
        <dbReference type="SAM" id="MobiDB-lite"/>
    </source>
</evidence>
<keyword evidence="3" id="KW-1003">Cell membrane</keyword>
<sequence>MNLDLFIVNVAVPALSSSFDGTSLASLSWVLNAYAIIFAALLVVAGRLADRYGHRRGFLLGLALFTAASALCAVAPGAGWLIAARALQAAGAAALMPTSLALLLDNTPPERRPRAIRGWAAIGGVAAGLGPVAGGLLVEADWRWVFLVNVPVGLAGLVAGARLLPDPRPDREGPLPDLVGAALLTLGIGALALGLVKADAWGWSSPGVVGALAAVVVLGAAFWLRSARHAAPVVELPLLRIPAFTAATVAALLFTVAFAAMLLTSVLWCQQVWNYSAIQTGLAIAPGPLVVPVLAMTLGPVVQRFGAGRTAALGCLLFAGGLVWWVLALGRDPQYSTAFLPGMLITGIGVGFALPTLVGAAAAALPPHRFATGSAITTMARQTGSVLGVAVTVTLLGEPRTAHAVLTGFRHGWTAAAAAAGIAALAALALRRPAAATPQRSVGKPVAEPDNGTYGDGASGHAAGGSTTRRLRRF</sequence>
<feature type="transmembrane region" description="Helical" evidence="9">
    <location>
        <begin position="280"/>
        <end position="298"/>
    </location>
</feature>
<feature type="domain" description="Major facilitator superfamily (MFS) profile" evidence="10">
    <location>
        <begin position="1"/>
        <end position="435"/>
    </location>
</feature>
<keyword evidence="7" id="KW-0046">Antibiotic resistance</keyword>
<keyword evidence="5 9" id="KW-1133">Transmembrane helix</keyword>
<feature type="transmembrane region" description="Helical" evidence="9">
    <location>
        <begin position="339"/>
        <end position="365"/>
    </location>
</feature>
<name>A0ABM7F0X4_9ACTN</name>
<protein>
    <submittedName>
        <fullName evidence="11">Major facilitator MFS1 protein</fullName>
    </submittedName>
</protein>
<evidence type="ECO:0000256" key="3">
    <source>
        <dbReference type="ARBA" id="ARBA00022475"/>
    </source>
</evidence>
<dbReference type="EMBL" id="AP018448">
    <property type="protein sequence ID" value="BBC29358.1"/>
    <property type="molecule type" value="Genomic_DNA"/>
</dbReference>
<dbReference type="CDD" id="cd17321">
    <property type="entry name" value="MFS_MMR_MDR_like"/>
    <property type="match status" value="1"/>
</dbReference>
<feature type="transmembrane region" description="Helical" evidence="9">
    <location>
        <begin position="116"/>
        <end position="138"/>
    </location>
</feature>
<feature type="region of interest" description="Disordered" evidence="8">
    <location>
        <begin position="437"/>
        <end position="474"/>
    </location>
</feature>
<dbReference type="InterPro" id="IPR036259">
    <property type="entry name" value="MFS_trans_sf"/>
</dbReference>
<feature type="transmembrane region" description="Helical" evidence="9">
    <location>
        <begin position="201"/>
        <end position="224"/>
    </location>
</feature>
<dbReference type="Gene3D" id="1.20.1720.10">
    <property type="entry name" value="Multidrug resistance protein D"/>
    <property type="match status" value="1"/>
</dbReference>
<evidence type="ECO:0000313" key="12">
    <source>
        <dbReference type="Proteomes" id="UP001321542"/>
    </source>
</evidence>
<dbReference type="SUPFAM" id="SSF103473">
    <property type="entry name" value="MFS general substrate transporter"/>
    <property type="match status" value="2"/>
</dbReference>
<feature type="transmembrane region" description="Helical" evidence="9">
    <location>
        <begin position="144"/>
        <end position="163"/>
    </location>
</feature>
<feature type="transmembrane region" description="Helical" evidence="9">
    <location>
        <begin position="244"/>
        <end position="268"/>
    </location>
</feature>
<evidence type="ECO:0000256" key="2">
    <source>
        <dbReference type="ARBA" id="ARBA00022448"/>
    </source>
</evidence>
<accession>A0ABM7F0X4</accession>
<proteinExistence type="predicted"/>
<evidence type="ECO:0000256" key="9">
    <source>
        <dbReference type="SAM" id="Phobius"/>
    </source>
</evidence>
<organism evidence="11 12">
    <name type="scientific">Streptomyces graminofaciens</name>
    <dbReference type="NCBI Taxonomy" id="68212"/>
    <lineage>
        <taxon>Bacteria</taxon>
        <taxon>Bacillati</taxon>
        <taxon>Actinomycetota</taxon>
        <taxon>Actinomycetes</taxon>
        <taxon>Kitasatosporales</taxon>
        <taxon>Streptomycetaceae</taxon>
        <taxon>Streptomyces</taxon>
    </lineage>
</organism>
<dbReference type="NCBIfam" id="TIGR00711">
    <property type="entry name" value="efflux_EmrB"/>
    <property type="match status" value="1"/>
</dbReference>
<feature type="transmembrane region" description="Helical" evidence="9">
    <location>
        <begin position="26"/>
        <end position="46"/>
    </location>
</feature>
<evidence type="ECO:0000256" key="5">
    <source>
        <dbReference type="ARBA" id="ARBA00022989"/>
    </source>
</evidence>
<keyword evidence="4 9" id="KW-0812">Transmembrane</keyword>
<evidence type="ECO:0000256" key="7">
    <source>
        <dbReference type="ARBA" id="ARBA00023251"/>
    </source>
</evidence>
<dbReference type="InterPro" id="IPR011701">
    <property type="entry name" value="MFS"/>
</dbReference>
<dbReference type="Gene3D" id="1.20.1250.20">
    <property type="entry name" value="MFS general substrate transporter like domains"/>
    <property type="match status" value="1"/>
</dbReference>
<keyword evidence="12" id="KW-1185">Reference proteome</keyword>
<evidence type="ECO:0000313" key="11">
    <source>
        <dbReference type="EMBL" id="BBC29358.1"/>
    </source>
</evidence>
<dbReference type="PANTHER" id="PTHR42718">
    <property type="entry name" value="MAJOR FACILITATOR SUPERFAMILY MULTIDRUG TRANSPORTER MFSC"/>
    <property type="match status" value="1"/>
</dbReference>
<reference evidence="11 12" key="1">
    <citation type="journal article" date="2010" name="ChemBioChem">
        <title>Cloning and characterization of the biosynthetic gene cluster of 16-membered macrolide antibiotic FD-891: involvement of a dual functional cytochrome P450 monooxygenase catalyzing epoxidation and hydroxylation.</title>
        <authorList>
            <person name="Kudo F."/>
            <person name="Motegi A."/>
            <person name="Mizoue K."/>
            <person name="Eguchi T."/>
        </authorList>
    </citation>
    <scope>NUCLEOTIDE SEQUENCE [LARGE SCALE GENOMIC DNA]</scope>
    <source>
        <strain evidence="11 12">A-8890</strain>
    </source>
</reference>
<keyword evidence="6 9" id="KW-0472">Membrane</keyword>